<feature type="domain" description="Terminase large subunit-like ATPase" evidence="1">
    <location>
        <begin position="75"/>
        <end position="251"/>
    </location>
</feature>
<evidence type="ECO:0000313" key="4">
    <source>
        <dbReference type="Proteomes" id="UP000006562"/>
    </source>
</evidence>
<reference evidence="4" key="2">
    <citation type="journal article" date="2011" name="J. Biotechnol.">
        <title>Genome sequence of B. amyloliquefaciens type strain DSM7(T) reveals differences to plant-associated B. amyloliquefaciens FZB42.</title>
        <authorList>
            <person name="Ruckert C."/>
            <person name="Blom J."/>
            <person name="Chen X."/>
            <person name="Reva O."/>
            <person name="Borriss R."/>
        </authorList>
    </citation>
    <scope>NUCLEOTIDE SEQUENCE [LARGE SCALE GENOMIC DNA]</scope>
    <source>
        <strain evidence="4">DSM 7</strain>
    </source>
</reference>
<dbReference type="PANTHER" id="PTHR41287:SF1">
    <property type="entry name" value="PROTEIN YMFN"/>
    <property type="match status" value="1"/>
</dbReference>
<dbReference type="InterPro" id="IPR027417">
    <property type="entry name" value="P-loop_NTPase"/>
</dbReference>
<keyword evidence="4" id="KW-1185">Reference proteome</keyword>
<name>A0A9P1NIH5_BACAS</name>
<dbReference type="InterPro" id="IPR046461">
    <property type="entry name" value="TerL_ATPase"/>
</dbReference>
<gene>
    <name evidence="3" type="primary">gp2</name>
    <name evidence="3" type="ordered locus">BAMF_2905</name>
</gene>
<dbReference type="RefSeq" id="WP_013353332.1">
    <property type="nucleotide sequence ID" value="NC_014551.1"/>
</dbReference>
<dbReference type="KEGG" id="bao:BAMF_2905"/>
<feature type="domain" description="Terminase large subunit-like endonuclease" evidence="2">
    <location>
        <begin position="261"/>
        <end position="550"/>
    </location>
</feature>
<dbReference type="Proteomes" id="UP000006562">
    <property type="component" value="Chromosome"/>
</dbReference>
<dbReference type="Gene3D" id="3.40.50.300">
    <property type="entry name" value="P-loop containing nucleotide triphosphate hydrolases"/>
    <property type="match status" value="1"/>
</dbReference>
<reference evidence="3 4" key="1">
    <citation type="journal article" date="2011" name="Int. J. Syst. Evol. Microbiol.">
        <title>Relationship of Bacillus amyloliquefaciens clades associated with strains DSM 7T and FZB42T: a proposal for Bacillus amyloliquefaciens subsp. amyloliquefaciens subsp. nov. and Bacillus amyloliquefaciens subsp. plantarum subsp. nov. based on complete genome sequence comparisons.</title>
        <authorList>
            <person name="Borriss R."/>
            <person name="Chen X.H."/>
            <person name="Rueckert C."/>
            <person name="Blom J."/>
            <person name="Becker A."/>
            <person name="Baumgarth B."/>
            <person name="Fan B."/>
            <person name="Pukall R."/>
            <person name="Schumann P."/>
            <person name="Sproer C."/>
            <person name="Junge H."/>
            <person name="Vater J."/>
            <person name="Puhler A."/>
            <person name="Klenk H.P."/>
        </authorList>
    </citation>
    <scope>NUCLEOTIDE SEQUENCE [LARGE SCALE GENOMIC DNA]</scope>
    <source>
        <strain evidence="4">DSM 7</strain>
    </source>
</reference>
<dbReference type="AlphaFoldDB" id="A0A9P1NIH5"/>
<organism evidence="3 4">
    <name type="scientific">Bacillus amyloliquefaciens (strain ATCC 23350 / DSM 7 / BCRC 11601 / CCUG 28519 / NBRC 15535 / NRRL B-14393 / F)</name>
    <dbReference type="NCBI Taxonomy" id="692420"/>
    <lineage>
        <taxon>Bacteria</taxon>
        <taxon>Bacillati</taxon>
        <taxon>Bacillota</taxon>
        <taxon>Bacilli</taxon>
        <taxon>Bacillales</taxon>
        <taxon>Bacillaceae</taxon>
        <taxon>Bacillus</taxon>
        <taxon>Bacillus amyloliquefaciens group</taxon>
    </lineage>
</organism>
<evidence type="ECO:0000259" key="1">
    <source>
        <dbReference type="Pfam" id="PF03354"/>
    </source>
</evidence>
<evidence type="ECO:0000259" key="2">
    <source>
        <dbReference type="Pfam" id="PF20441"/>
    </source>
</evidence>
<accession>A0A9P1NIH5</accession>
<dbReference type="InterPro" id="IPR005021">
    <property type="entry name" value="Terminase_largesu-like"/>
</dbReference>
<protein>
    <submittedName>
        <fullName evidence="3">Terminase large subunit</fullName>
    </submittedName>
</protein>
<dbReference type="PANTHER" id="PTHR41287">
    <property type="match status" value="1"/>
</dbReference>
<dbReference type="GO" id="GO:0004519">
    <property type="term" value="F:endonuclease activity"/>
    <property type="evidence" value="ECO:0007669"/>
    <property type="project" value="InterPro"/>
</dbReference>
<sequence length="567" mass="64654">MIDETTLYARKVVNGEIIACRKIILACQRHLDDIEKSKTDSFNYCFNVEEAQESISFIETLSNPETGEGLELLMFQKWIIGSIFGWIRKDNGHRRFKRAMISMARRNGKSLIVAAIGGKEFILGDSPQMNRKIVFASNAMKQARHGFEYMQGQFRILSKQSKSIKRSVKVLKDSIEDKSSNSKAYPVASDTGKLDGFASTVAIIDEFHESPDLKMYNVLKTGQVGLKSSLLAIVSTAGLNPNVPMYKEIQMLDRVLEGNLTMDDYFIAIYEQDDVEKEIDMPETWIKSNPRLEDEEAASFMVDNIKTDVQAAKVQRNLNSLYVKTFNVWRQASEQSYIPLDDWNACAVEEAPDIRGKEVYIGLDMAKVEDLAAVSWIYPLEDEKKRFYIDSHSFVGTKGGIEAKCQRDKIDYKQLAAEGYCTITDKHTGIINQQQVIDYIKNHIEENDLKVRGLLFDPHIVGLVLNELEDYPQIEVGQVATKLNAPVKDLRLCVYDQRLIHSNNPLLTEAVNNAIVKEFNDLTRLVKEKNRNKIDPIIAGIIAHYEAMHHYSDEYDQDYYANYNFAL</sequence>
<proteinExistence type="predicted"/>
<dbReference type="Pfam" id="PF20441">
    <property type="entry name" value="TerL_nuclease"/>
    <property type="match status" value="1"/>
</dbReference>
<dbReference type="InterPro" id="IPR046462">
    <property type="entry name" value="TerL_nuclease"/>
</dbReference>
<dbReference type="EMBL" id="FN597644">
    <property type="protein sequence ID" value="CBI44031.1"/>
    <property type="molecule type" value="Genomic_DNA"/>
</dbReference>
<evidence type="ECO:0000313" key="3">
    <source>
        <dbReference type="EMBL" id="CBI44031.1"/>
    </source>
</evidence>
<dbReference type="Pfam" id="PF03354">
    <property type="entry name" value="TerL_ATPase"/>
    <property type="match status" value="1"/>
</dbReference>